<organism evidence="9 10">
    <name type="scientific">Malassezia furfur</name>
    <name type="common">Pityriasis versicolor infection agent</name>
    <name type="synonym">Pityrosporum furfur</name>
    <dbReference type="NCBI Taxonomy" id="55194"/>
    <lineage>
        <taxon>Eukaryota</taxon>
        <taxon>Fungi</taxon>
        <taxon>Dikarya</taxon>
        <taxon>Basidiomycota</taxon>
        <taxon>Ustilaginomycotina</taxon>
        <taxon>Malasseziomycetes</taxon>
        <taxon>Malasseziales</taxon>
        <taxon>Malasseziaceae</taxon>
        <taxon>Malassezia</taxon>
    </lineage>
</organism>
<keyword evidence="6 7" id="KW-0472">Membrane</keyword>
<evidence type="ECO:0000256" key="8">
    <source>
        <dbReference type="SAM" id="Phobius"/>
    </source>
</evidence>
<feature type="transmembrane region" description="Helical" evidence="8">
    <location>
        <begin position="94"/>
        <end position="113"/>
    </location>
</feature>
<dbReference type="PANTHER" id="PTHR31806">
    <property type="entry name" value="PURINE-CYTOSINE PERMEASE FCY2-RELATED"/>
    <property type="match status" value="1"/>
</dbReference>
<dbReference type="InterPro" id="IPR001248">
    <property type="entry name" value="Pur-cyt_permease"/>
</dbReference>
<evidence type="ECO:0000256" key="5">
    <source>
        <dbReference type="ARBA" id="ARBA00022989"/>
    </source>
</evidence>
<dbReference type="Gene3D" id="1.10.4160.10">
    <property type="entry name" value="Hydantoin permease"/>
    <property type="match status" value="1"/>
</dbReference>
<dbReference type="EMBL" id="CP046237">
    <property type="protein sequence ID" value="WFD49015.1"/>
    <property type="molecule type" value="Genomic_DNA"/>
</dbReference>
<keyword evidence="5 8" id="KW-1133">Transmembrane helix</keyword>
<comment type="subcellular location">
    <subcellularLocation>
        <location evidence="1">Membrane</location>
        <topology evidence="1">Multi-pass membrane protein</topology>
    </subcellularLocation>
</comment>
<dbReference type="PANTHER" id="PTHR31806:SF5">
    <property type="entry name" value="PURINE-CYTOSINE PERMEASE FCY21"/>
    <property type="match status" value="1"/>
</dbReference>
<evidence type="ECO:0000313" key="10">
    <source>
        <dbReference type="Proteomes" id="UP000818624"/>
    </source>
</evidence>
<name>A0ABY8ETU3_MALFU</name>
<dbReference type="InterPro" id="IPR026030">
    <property type="entry name" value="Pur-cyt_permease_Fcy2/21/22"/>
</dbReference>
<reference evidence="9 10" key="1">
    <citation type="journal article" date="2020" name="Elife">
        <title>Loss of centromere function drives karyotype evolution in closely related Malassezia species.</title>
        <authorList>
            <person name="Sankaranarayanan S.R."/>
            <person name="Ianiri G."/>
            <person name="Coelho M.A."/>
            <person name="Reza M.H."/>
            <person name="Thimmappa B.C."/>
            <person name="Ganguly P."/>
            <person name="Vadnala R.N."/>
            <person name="Sun S."/>
            <person name="Siddharthan R."/>
            <person name="Tellgren-Roth C."/>
            <person name="Dawson T.L."/>
            <person name="Heitman J."/>
            <person name="Sanyal K."/>
        </authorList>
    </citation>
    <scope>NUCLEOTIDE SEQUENCE [LARGE SCALE GENOMIC DNA]</scope>
    <source>
        <strain evidence="9">CBS14141</strain>
    </source>
</reference>
<gene>
    <name evidence="9" type="ORF">GLX27_003692</name>
</gene>
<feature type="transmembrane region" description="Helical" evidence="8">
    <location>
        <begin position="475"/>
        <end position="491"/>
    </location>
</feature>
<feature type="transmembrane region" description="Helical" evidence="8">
    <location>
        <begin position="332"/>
        <end position="354"/>
    </location>
</feature>
<protein>
    <recommendedName>
        <fullName evidence="11">Cytosine-purine permease</fullName>
    </recommendedName>
</protein>
<feature type="transmembrane region" description="Helical" evidence="8">
    <location>
        <begin position="435"/>
        <end position="455"/>
    </location>
</feature>
<evidence type="ECO:0000256" key="7">
    <source>
        <dbReference type="PIRNR" id="PIRNR002744"/>
    </source>
</evidence>
<proteinExistence type="inferred from homology"/>
<feature type="transmembrane region" description="Helical" evidence="8">
    <location>
        <begin position="171"/>
        <end position="193"/>
    </location>
</feature>
<feature type="transmembrane region" description="Helical" evidence="8">
    <location>
        <begin position="397"/>
        <end position="414"/>
    </location>
</feature>
<feature type="transmembrane region" description="Helical" evidence="8">
    <location>
        <begin position="275"/>
        <end position="298"/>
    </location>
</feature>
<feature type="transmembrane region" description="Helical" evidence="8">
    <location>
        <begin position="366"/>
        <end position="385"/>
    </location>
</feature>
<evidence type="ECO:0000256" key="2">
    <source>
        <dbReference type="ARBA" id="ARBA00008974"/>
    </source>
</evidence>
<dbReference type="PIRSF" id="PIRSF002744">
    <property type="entry name" value="Pur-cyt_permease"/>
    <property type="match status" value="1"/>
</dbReference>
<dbReference type="Pfam" id="PF02133">
    <property type="entry name" value="Transp_cyt_pur"/>
    <property type="match status" value="1"/>
</dbReference>
<keyword evidence="4 8" id="KW-0812">Transmembrane</keyword>
<evidence type="ECO:0000256" key="4">
    <source>
        <dbReference type="ARBA" id="ARBA00022692"/>
    </source>
</evidence>
<evidence type="ECO:0008006" key="11">
    <source>
        <dbReference type="Google" id="ProtNLM"/>
    </source>
</evidence>
<evidence type="ECO:0000313" key="9">
    <source>
        <dbReference type="EMBL" id="WFD49015.1"/>
    </source>
</evidence>
<keyword evidence="10" id="KW-1185">Reference proteome</keyword>
<evidence type="ECO:0000256" key="6">
    <source>
        <dbReference type="ARBA" id="ARBA00023136"/>
    </source>
</evidence>
<feature type="transmembrane region" description="Helical" evidence="8">
    <location>
        <begin position="239"/>
        <end position="263"/>
    </location>
</feature>
<feature type="transmembrane region" description="Helical" evidence="8">
    <location>
        <begin position="134"/>
        <end position="151"/>
    </location>
</feature>
<keyword evidence="3 7" id="KW-0813">Transport</keyword>
<comment type="similarity">
    <text evidence="2 7">Belongs to the purine-cytosine permease (2.A.39) family.</text>
</comment>
<sequence>MDITAEKKDEEKEYGIDVQSFLEPGQDRPLGFFDPARWARYSFLEWTSIEPVPSEKQTQRNWYSVPLLWFSANANVLTFATGMLAGSFDVSLPASIYTILGFSLVTSIVPAYFTTFGTRLGLRQLLHSRYSFGYFGACILGILSAATQLVYCIENSILGGQALKAVSPNESMSSIVGIVILAIVSFVVCFFGIRVMHFVESILWFPTLICFILLTAFAGSGSNGLHIPENSPKTTSNGVLGLGCIVAGYMLSWSTIASDVSLYVNRSVSVKKLFFSVYAAFILSVTPIFMLGAAFGIAGPDVPAWKEASQESSPGALFNVVLSGHAGNFGKFLTVVLALSAVANIIPSVYSFGIACQTSFPILRRLPRFFMSLVALAIFLPLSIVGRNKFYDTLTNFASILAYWCGLFAGVVLADHCVIRRFDFKTYDITIWDDWRLLPPGIAGITSAILPIALLVPCMDQSWYTGPIARHSGDLAFEVGFILSFLLYLVLRPVEKRIWR</sequence>
<feature type="transmembrane region" description="Helical" evidence="8">
    <location>
        <begin position="67"/>
        <end position="88"/>
    </location>
</feature>
<evidence type="ECO:0000256" key="3">
    <source>
        <dbReference type="ARBA" id="ARBA00022448"/>
    </source>
</evidence>
<accession>A0ABY8ETU3</accession>
<feature type="transmembrane region" description="Helical" evidence="8">
    <location>
        <begin position="202"/>
        <end position="219"/>
    </location>
</feature>
<dbReference type="Proteomes" id="UP000818624">
    <property type="component" value="Chromosome 4"/>
</dbReference>
<evidence type="ECO:0000256" key="1">
    <source>
        <dbReference type="ARBA" id="ARBA00004141"/>
    </source>
</evidence>